<sequence length="250" mass="29315">MQLYEDILCTEREAAGDRRFGKINHRRLYPAAVRHYDSFFPNNHIELFDFQNEGNMEQLNEEFCALIHDANTNERDVLRFINHRPAYHIIAGVFKYYNFGHHDAYVFPEFALGKYIADYLLIGKSSGGYEFVFVELEHPNGRTTLKSGHEGEAFRKGTYQIYDWKAEIEAHFSASFVTITKYSNKSSLPKEFSEYDSSRFHYAVVAGLREDYNEATYRDRRNKATQQNILTLHYDNLYDKACELETAQSF</sequence>
<organism evidence="1 2">
    <name type="scientific">Fumia xinanensis</name>
    <dbReference type="NCBI Taxonomy" id="2763659"/>
    <lineage>
        <taxon>Bacteria</taxon>
        <taxon>Bacillati</taxon>
        <taxon>Bacillota</taxon>
        <taxon>Clostridia</taxon>
        <taxon>Eubacteriales</taxon>
        <taxon>Oscillospiraceae</taxon>
        <taxon>Fumia</taxon>
    </lineage>
</organism>
<dbReference type="EMBL" id="JACRSV010000002">
    <property type="protein sequence ID" value="MBC8560303.1"/>
    <property type="molecule type" value="Genomic_DNA"/>
</dbReference>
<reference evidence="1" key="1">
    <citation type="submission" date="2020-08" db="EMBL/GenBank/DDBJ databases">
        <title>Genome public.</title>
        <authorList>
            <person name="Liu C."/>
            <person name="Sun Q."/>
        </authorList>
    </citation>
    <scope>NUCLEOTIDE SEQUENCE</scope>
    <source>
        <strain evidence="1">NSJ-33</strain>
    </source>
</reference>
<dbReference type="Proteomes" id="UP000610760">
    <property type="component" value="Unassembled WGS sequence"/>
</dbReference>
<proteinExistence type="predicted"/>
<gene>
    <name evidence="1" type="ORF">H8710_09525</name>
</gene>
<accession>A0A926E5Y3</accession>
<dbReference type="AlphaFoldDB" id="A0A926E5Y3"/>
<evidence type="ECO:0000313" key="2">
    <source>
        <dbReference type="Proteomes" id="UP000610760"/>
    </source>
</evidence>
<evidence type="ECO:0000313" key="1">
    <source>
        <dbReference type="EMBL" id="MBC8560303.1"/>
    </source>
</evidence>
<name>A0A926E5Y3_9FIRM</name>
<keyword evidence="2" id="KW-1185">Reference proteome</keyword>
<protein>
    <submittedName>
        <fullName evidence="1">DUF4263 domain-containing protein</fullName>
    </submittedName>
</protein>
<comment type="caution">
    <text evidence="1">The sequence shown here is derived from an EMBL/GenBank/DDBJ whole genome shotgun (WGS) entry which is preliminary data.</text>
</comment>